<dbReference type="InParanoid" id="G2WRE1"/>
<accession>G2WRE1</accession>
<sequence length="120" mass="12885">MSISTWAERARAAPASTRKWILAHEETSYSGRGSAKNPSAKEDGALRRSLCCVGKPGEQSGRRFSGSGLVAQLRLRVSITIEDDARHGPLGCNGGVDGVNTERALAYHGTVGRLEQHRQV</sequence>
<organism evidence="1 2">
    <name type="scientific">Verticillium dahliae (strain VdLs.17 / ATCC MYA-4575 / FGSC 10137)</name>
    <name type="common">Verticillium wilt</name>
    <dbReference type="NCBI Taxonomy" id="498257"/>
    <lineage>
        <taxon>Eukaryota</taxon>
        <taxon>Fungi</taxon>
        <taxon>Dikarya</taxon>
        <taxon>Ascomycota</taxon>
        <taxon>Pezizomycotina</taxon>
        <taxon>Sordariomycetes</taxon>
        <taxon>Hypocreomycetidae</taxon>
        <taxon>Glomerellales</taxon>
        <taxon>Plectosphaerellaceae</taxon>
        <taxon>Verticillium</taxon>
    </lineage>
</organism>
<reference evidence="1 2" key="1">
    <citation type="submission" date="2008-03" db="EMBL/GenBank/DDBJ databases">
        <title>The Genome Sequence of Verticillium dahliae VdLs.17.</title>
        <authorList>
            <consortium name="The Broad Institute Genome Sequencing Platform"/>
            <person name="Ma L.-J.J."/>
            <person name="Klosterman S.J."/>
            <person name="Subbarao K."/>
            <person name="Dobinson K."/>
            <person name="Veronese P."/>
            <person name="Kang S."/>
            <person name="Gold S.E."/>
            <person name="Young S."/>
            <person name="Jaffe D."/>
            <person name="Gnerre S."/>
            <person name="Berlin A."/>
            <person name="Heiman D."/>
            <person name="Hepburn T."/>
            <person name="Sykes S."/>
            <person name="Alvarado L."/>
            <person name="Kodira C.D."/>
            <person name="Lander E."/>
            <person name="Galagan J."/>
            <person name="Nusbaum C."/>
            <person name="Birren B."/>
        </authorList>
    </citation>
    <scope>NUCLEOTIDE SEQUENCE [LARGE SCALE GENOMIC DNA]</scope>
    <source>
        <strain evidence="2">VdLs.17 / ATCC MYA-4575 / FGSC 10137</strain>
    </source>
</reference>
<evidence type="ECO:0000313" key="2">
    <source>
        <dbReference type="Proteomes" id="UP000001611"/>
    </source>
</evidence>
<protein>
    <submittedName>
        <fullName evidence="1">Uncharacterized protein</fullName>
    </submittedName>
</protein>
<dbReference type="AlphaFoldDB" id="G2WRE1"/>
<dbReference type="KEGG" id="vda:VDAG_00124"/>
<dbReference type="GeneID" id="20701587"/>
<keyword evidence="2" id="KW-1185">Reference proteome</keyword>
<name>G2WRE1_VERDV</name>
<evidence type="ECO:0000313" key="1">
    <source>
        <dbReference type="EMBL" id="EGY13442.1"/>
    </source>
</evidence>
<proteinExistence type="predicted"/>
<gene>
    <name evidence="1" type="ORF">VDAG_00124</name>
</gene>
<dbReference type="Proteomes" id="UP000001611">
    <property type="component" value="Chromosome 2"/>
</dbReference>
<dbReference type="EMBL" id="DS572695">
    <property type="protein sequence ID" value="EGY13442.1"/>
    <property type="molecule type" value="Genomic_DNA"/>
</dbReference>
<dbReference type="HOGENOM" id="CLU_2051449_0_0_1"/>
<dbReference type="RefSeq" id="XP_009649796.1">
    <property type="nucleotide sequence ID" value="XM_009651501.1"/>
</dbReference>